<accession>A0ACB7CGL0</accession>
<name>A0ACB7CGL0_9ASCO</name>
<dbReference type="Proteomes" id="UP000768646">
    <property type="component" value="Unassembled WGS sequence"/>
</dbReference>
<comment type="caution">
    <text evidence="1">The sequence shown here is derived from an EMBL/GenBank/DDBJ whole genome shotgun (WGS) entry which is preliminary data.</text>
</comment>
<gene>
    <name evidence="1" type="ORF">PORY_000313</name>
</gene>
<evidence type="ECO:0000313" key="1">
    <source>
        <dbReference type="EMBL" id="KAG4306325.1"/>
    </source>
</evidence>
<proteinExistence type="predicted"/>
<sequence>MEEQIKNETKRDSEGPDVSFSLNSPLLENTLLEHEIALKAKQKAEYDRAIFHLNDIVSSHITMNILINEQIKRNSTLPVNISSIRVIGAHNVRQSFLKKVLFPLENNNAADTLTSTLLSIKNRASQLEKFGIFEKISITIDQASSPLARKDDIDVIFHVKEKPRLWARTGTDLSNGEGSAYGSINIRNAFGGAENIQANIAFGTHTRSAFETKITTPINSNPDSQFELSIFNISRDNYFYASHEELLKGCIARFIWLSNLGLHDVSYNAIWRQINSLSLNASPTIRLSAGNSFKSSITHTLTIDTRNDSLLPSSGFLFRTLQEVSSSIVLGSDTSFIKTETEFSKATLLSSLKQIILNNTIRMGVLWGLDRKGTKINDRFYLGGATNVRGFYYNGLGPRDGNDAIGGDIYLASNTSIITPIPKLKQWPLKFQTFINTSSLLLLDKENLKETVSELIYKPSIAAGIGLIYCHTIARLELNFCLPIATRVSDRARKGFQLGLGVQFM</sequence>
<reference evidence="1 2" key="1">
    <citation type="journal article" date="2021" name="Commun. Biol.">
        <title>Genomic insights into the host specific adaptation of the Pneumocystis genus.</title>
        <authorList>
            <person name="Cisse O.H."/>
            <person name="Ma L."/>
            <person name="Dekker J.P."/>
            <person name="Khil P.P."/>
            <person name="Youn J.-H."/>
            <person name="Brenchley J.M."/>
            <person name="Blair R."/>
            <person name="Pahar B."/>
            <person name="Chabe M."/>
            <person name="Van Rompay K.K.A."/>
            <person name="Keesler R."/>
            <person name="Sukura A."/>
            <person name="Hirsch V."/>
            <person name="Kutty G."/>
            <person name="Liu Y."/>
            <person name="Peng L."/>
            <person name="Chen J."/>
            <person name="Song J."/>
            <person name="Weissenbacher-Lang C."/>
            <person name="Xu J."/>
            <person name="Upham N.S."/>
            <person name="Stajich J.E."/>
            <person name="Cuomo C.A."/>
            <person name="Cushion M.T."/>
            <person name="Kovacs J.A."/>
        </authorList>
    </citation>
    <scope>NUCLEOTIDE SEQUENCE [LARGE SCALE GENOMIC DNA]</scope>
    <source>
        <strain evidence="1 2">RABM</strain>
    </source>
</reference>
<evidence type="ECO:0000313" key="2">
    <source>
        <dbReference type="Proteomes" id="UP000768646"/>
    </source>
</evidence>
<organism evidence="1 2">
    <name type="scientific">Pneumocystis oryctolagi</name>
    <dbReference type="NCBI Taxonomy" id="42067"/>
    <lineage>
        <taxon>Eukaryota</taxon>
        <taxon>Fungi</taxon>
        <taxon>Dikarya</taxon>
        <taxon>Ascomycota</taxon>
        <taxon>Taphrinomycotina</taxon>
        <taxon>Pneumocystomycetes</taxon>
        <taxon>Pneumocystaceae</taxon>
        <taxon>Pneumocystis</taxon>
    </lineage>
</organism>
<protein>
    <submittedName>
        <fullName evidence="1">Uncharacterized protein</fullName>
    </submittedName>
</protein>
<keyword evidence="2" id="KW-1185">Reference proteome</keyword>
<dbReference type="EMBL" id="JABTEG010000001">
    <property type="protein sequence ID" value="KAG4306325.1"/>
    <property type="molecule type" value="Genomic_DNA"/>
</dbReference>